<evidence type="ECO:0000313" key="2">
    <source>
        <dbReference type="Proteomes" id="UP001732700"/>
    </source>
</evidence>
<sequence>MGSSDKKADEAAVGGKSARACDGCMKRRARWYCAADDAFLCQSCDTSVHSANPLARRHERLRLRTSSTSPLHAQSVAEAGTTTTKTKTKTSSKRLRVAPAWLKRKARTRRPPVKSVGQLLSRRLVVPEDGAGESSEERRATEEEQLLYRVPIFDPALGEFSSPPPIDDAVATASGCREDVDGAVDDPNKEGATAPSPVHELPDCFASFVPTDAELREFAADMEALLGQGLDDSSELGDSFYMEALGLLSPAGDSGRVKVEAEAGGLVSRSNGMLASGPEMKPEFNRSPPTLVDDDDSFEHKTSSASNCGDAVDDAQFLKRSLDLRLNYETVIESWGSSPWTDGQRPQGGQLDDLLLHDHSAMWTAGGGRQGEAAWTPRPRADGWREARVSRYREKRRTRLFAKKIRYEVRKLNAEKRPRMKGRFVKRTGAALAAAPPCAVT</sequence>
<name>A0ACD5ZIG9_AVESA</name>
<dbReference type="Proteomes" id="UP001732700">
    <property type="component" value="Chromosome 6D"/>
</dbReference>
<keyword evidence="2" id="KW-1185">Reference proteome</keyword>
<proteinExistence type="predicted"/>
<reference evidence="1" key="1">
    <citation type="submission" date="2021-05" db="EMBL/GenBank/DDBJ databases">
        <authorList>
            <person name="Scholz U."/>
            <person name="Mascher M."/>
            <person name="Fiebig A."/>
        </authorList>
    </citation>
    <scope>NUCLEOTIDE SEQUENCE [LARGE SCALE GENOMIC DNA]</scope>
</reference>
<dbReference type="EnsemblPlants" id="AVESA.00010b.r2.6DG1173110.1">
    <property type="protein sequence ID" value="AVESA.00010b.r2.6DG1173110.1.CDS"/>
    <property type="gene ID" value="AVESA.00010b.r2.6DG1173110"/>
</dbReference>
<accession>A0ACD5ZIG9</accession>
<evidence type="ECO:0000313" key="1">
    <source>
        <dbReference type="EnsemblPlants" id="AVESA.00010b.r2.6DG1173110.1.CDS"/>
    </source>
</evidence>
<protein>
    <submittedName>
        <fullName evidence="1">Uncharacterized protein</fullName>
    </submittedName>
</protein>
<reference evidence="1" key="2">
    <citation type="submission" date="2025-09" db="UniProtKB">
        <authorList>
            <consortium name="EnsemblPlants"/>
        </authorList>
    </citation>
    <scope>IDENTIFICATION</scope>
</reference>
<organism evidence="1 2">
    <name type="scientific">Avena sativa</name>
    <name type="common">Oat</name>
    <dbReference type="NCBI Taxonomy" id="4498"/>
    <lineage>
        <taxon>Eukaryota</taxon>
        <taxon>Viridiplantae</taxon>
        <taxon>Streptophyta</taxon>
        <taxon>Embryophyta</taxon>
        <taxon>Tracheophyta</taxon>
        <taxon>Spermatophyta</taxon>
        <taxon>Magnoliopsida</taxon>
        <taxon>Liliopsida</taxon>
        <taxon>Poales</taxon>
        <taxon>Poaceae</taxon>
        <taxon>BOP clade</taxon>
        <taxon>Pooideae</taxon>
        <taxon>Poodae</taxon>
        <taxon>Poeae</taxon>
        <taxon>Poeae Chloroplast Group 1 (Aveneae type)</taxon>
        <taxon>Aveninae</taxon>
        <taxon>Avena</taxon>
    </lineage>
</organism>